<feature type="compositionally biased region" description="Low complexity" evidence="1">
    <location>
        <begin position="77"/>
        <end position="90"/>
    </location>
</feature>
<dbReference type="Gene3D" id="2.120.10.70">
    <property type="entry name" value="Fucose-specific lectin"/>
    <property type="match status" value="1"/>
</dbReference>
<organism evidence="2 3">
    <name type="scientific">Fusarium xylarioides</name>
    <dbReference type="NCBI Taxonomy" id="221167"/>
    <lineage>
        <taxon>Eukaryota</taxon>
        <taxon>Fungi</taxon>
        <taxon>Dikarya</taxon>
        <taxon>Ascomycota</taxon>
        <taxon>Pezizomycotina</taxon>
        <taxon>Sordariomycetes</taxon>
        <taxon>Hypocreomycetidae</taxon>
        <taxon>Hypocreales</taxon>
        <taxon>Nectriaceae</taxon>
        <taxon>Fusarium</taxon>
        <taxon>Fusarium fujikuroi species complex</taxon>
    </lineage>
</organism>
<sequence length="299" mass="33050">MPDERNLSSDSIEKRPRSSMTLNTTLDDGTTINLVVSPASTVTASTSFTHTSFSFHISTSLPNHDLASRKLSRSPESHSSPISSPLESTPKPTSTFPHPVQSPKPSTMSLPLPEDVVAIDTSKKSLLFYVYTDKFDTNRLSYLESSDEFAKGIFKVNKIKTVRNDDDPSEDIVVSSQNKQVAAVTWVGPEGIEIRVYYVSKGDEVLREVCKTGDGEWTAGALSLDGNSWDVRPGTSISASVHYYKNQNNYNLRVFASKPDPKNIGPPRISVFKFWKDYSDPSSTPTWQGNPITDANTKY</sequence>
<accession>A0A9P7HF93</accession>
<dbReference type="AlphaFoldDB" id="A0A9P7HF93"/>
<comment type="caution">
    <text evidence="2">The sequence shown here is derived from an EMBL/GenBank/DDBJ whole genome shotgun (WGS) entry which is preliminary data.</text>
</comment>
<dbReference type="Proteomes" id="UP000750502">
    <property type="component" value="Unassembled WGS sequence"/>
</dbReference>
<dbReference type="EMBL" id="JADFTT010000797">
    <property type="protein sequence ID" value="KAG5758579.1"/>
    <property type="molecule type" value="Genomic_DNA"/>
</dbReference>
<dbReference type="OrthoDB" id="4652505at2759"/>
<reference evidence="2" key="1">
    <citation type="journal article" date="2020" name="bioRxiv">
        <title>Historical genomics reveals the evolutionary mechanisms behind multiple outbreaks of the host-specific coffee wilt pathogen Fusarium xylarioides.</title>
        <authorList>
            <person name="Peck D."/>
            <person name="Nowell R.W."/>
            <person name="Flood J."/>
            <person name="Ryan M.J."/>
            <person name="Barraclough T.G."/>
        </authorList>
    </citation>
    <scope>NUCLEOTIDE SEQUENCE</scope>
    <source>
        <strain evidence="2">IMI 127659i</strain>
    </source>
</reference>
<name>A0A9P7HF93_9HYPO</name>
<feature type="region of interest" description="Disordered" evidence="1">
    <location>
        <begin position="66"/>
        <end position="111"/>
    </location>
</feature>
<protein>
    <recommendedName>
        <fullName evidence="4">Fucose-specific lectin</fullName>
    </recommendedName>
</protein>
<keyword evidence="3" id="KW-1185">Reference proteome</keyword>
<feature type="region of interest" description="Disordered" evidence="1">
    <location>
        <begin position="1"/>
        <end position="25"/>
    </location>
</feature>
<evidence type="ECO:0000256" key="1">
    <source>
        <dbReference type="SAM" id="MobiDB-lite"/>
    </source>
</evidence>
<evidence type="ECO:0000313" key="2">
    <source>
        <dbReference type="EMBL" id="KAG5758579.1"/>
    </source>
</evidence>
<proteinExistence type="predicted"/>
<evidence type="ECO:0000313" key="3">
    <source>
        <dbReference type="Proteomes" id="UP000750502"/>
    </source>
</evidence>
<gene>
    <name evidence="2" type="ORF">H9Q72_013288</name>
</gene>
<reference evidence="2" key="2">
    <citation type="submission" date="2020-10" db="EMBL/GenBank/DDBJ databases">
        <authorList>
            <person name="Peck L.D."/>
            <person name="Nowell R.W."/>
            <person name="Flood J."/>
            <person name="Ryan M.J."/>
            <person name="Barraclough T.G."/>
        </authorList>
    </citation>
    <scope>NUCLEOTIDE SEQUENCE</scope>
    <source>
        <strain evidence="2">IMI 127659i</strain>
    </source>
</reference>
<evidence type="ECO:0008006" key="4">
    <source>
        <dbReference type="Google" id="ProtNLM"/>
    </source>
</evidence>
<feature type="compositionally biased region" description="Basic and acidic residues" evidence="1">
    <location>
        <begin position="1"/>
        <end position="16"/>
    </location>
</feature>